<dbReference type="Pfam" id="PF00646">
    <property type="entry name" value="F-box"/>
    <property type="match status" value="1"/>
</dbReference>
<dbReference type="InterPro" id="IPR050796">
    <property type="entry name" value="SCF_F-box_component"/>
</dbReference>
<comment type="caution">
    <text evidence="2">The sequence shown here is derived from an EMBL/GenBank/DDBJ whole genome shotgun (WGS) entry which is preliminary data.</text>
</comment>
<dbReference type="InterPro" id="IPR036047">
    <property type="entry name" value="F-box-like_dom_sf"/>
</dbReference>
<dbReference type="AlphaFoldDB" id="A0A834LAP4"/>
<protein>
    <recommendedName>
        <fullName evidence="1">F-box domain-containing protein</fullName>
    </recommendedName>
</protein>
<gene>
    <name evidence="2" type="ORF">RHSIM_Rhsim11G0052400</name>
</gene>
<dbReference type="EMBL" id="WJXA01000011">
    <property type="protein sequence ID" value="KAF7126505.1"/>
    <property type="molecule type" value="Genomic_DNA"/>
</dbReference>
<dbReference type="Gene3D" id="1.20.1280.50">
    <property type="match status" value="1"/>
</dbReference>
<evidence type="ECO:0000259" key="1">
    <source>
        <dbReference type="SMART" id="SM00256"/>
    </source>
</evidence>
<evidence type="ECO:0000313" key="3">
    <source>
        <dbReference type="Proteomes" id="UP000626092"/>
    </source>
</evidence>
<dbReference type="InterPro" id="IPR001810">
    <property type="entry name" value="F-box_dom"/>
</dbReference>
<accession>A0A834LAP4</accession>
<sequence>MGNSGEEGCESHFPALYGSCLASGSSRVCVFRQLASTTAGHQRCAINRREDDHGHLWRCAAGALEIKEDDILEGLVGVELPHHLLVEEVLTRLPAKSLMRFKSVSKLWCSTIYDPCFVKAHNALSHSHSASSAGLVGDLLMVCASHNLDSNL</sequence>
<organism evidence="2 3">
    <name type="scientific">Rhododendron simsii</name>
    <name type="common">Sims's rhododendron</name>
    <dbReference type="NCBI Taxonomy" id="118357"/>
    <lineage>
        <taxon>Eukaryota</taxon>
        <taxon>Viridiplantae</taxon>
        <taxon>Streptophyta</taxon>
        <taxon>Embryophyta</taxon>
        <taxon>Tracheophyta</taxon>
        <taxon>Spermatophyta</taxon>
        <taxon>Magnoliopsida</taxon>
        <taxon>eudicotyledons</taxon>
        <taxon>Gunneridae</taxon>
        <taxon>Pentapetalae</taxon>
        <taxon>asterids</taxon>
        <taxon>Ericales</taxon>
        <taxon>Ericaceae</taxon>
        <taxon>Ericoideae</taxon>
        <taxon>Rhodoreae</taxon>
        <taxon>Rhododendron</taxon>
    </lineage>
</organism>
<dbReference type="PANTHER" id="PTHR31672">
    <property type="entry name" value="BNACNNG10540D PROTEIN"/>
    <property type="match status" value="1"/>
</dbReference>
<dbReference type="Proteomes" id="UP000626092">
    <property type="component" value="Unassembled WGS sequence"/>
</dbReference>
<proteinExistence type="predicted"/>
<dbReference type="SMART" id="SM00256">
    <property type="entry name" value="FBOX"/>
    <property type="match status" value="1"/>
</dbReference>
<keyword evidence="3" id="KW-1185">Reference proteome</keyword>
<dbReference type="PANTHER" id="PTHR31672:SF13">
    <property type="entry name" value="F-BOX PROTEIN CPR30-LIKE"/>
    <property type="match status" value="1"/>
</dbReference>
<evidence type="ECO:0000313" key="2">
    <source>
        <dbReference type="EMBL" id="KAF7126505.1"/>
    </source>
</evidence>
<dbReference type="OrthoDB" id="1751495at2759"/>
<dbReference type="SUPFAM" id="SSF81383">
    <property type="entry name" value="F-box domain"/>
    <property type="match status" value="1"/>
</dbReference>
<reference evidence="2" key="1">
    <citation type="submission" date="2019-11" db="EMBL/GenBank/DDBJ databases">
        <authorList>
            <person name="Liu Y."/>
            <person name="Hou J."/>
            <person name="Li T.-Q."/>
            <person name="Guan C.-H."/>
            <person name="Wu X."/>
            <person name="Wu H.-Z."/>
            <person name="Ling F."/>
            <person name="Zhang R."/>
            <person name="Shi X.-G."/>
            <person name="Ren J.-P."/>
            <person name="Chen E.-F."/>
            <person name="Sun J.-M."/>
        </authorList>
    </citation>
    <scope>NUCLEOTIDE SEQUENCE</scope>
    <source>
        <strain evidence="2">Adult_tree_wgs_1</strain>
        <tissue evidence="2">Leaves</tissue>
    </source>
</reference>
<name>A0A834LAP4_RHOSS</name>
<feature type="domain" description="F-box" evidence="1">
    <location>
        <begin position="80"/>
        <end position="121"/>
    </location>
</feature>